<feature type="transmembrane region" description="Helical" evidence="16">
    <location>
        <begin position="6"/>
        <end position="26"/>
    </location>
</feature>
<evidence type="ECO:0000313" key="17">
    <source>
        <dbReference type="EMBL" id="KAJ5203102.1"/>
    </source>
</evidence>
<feature type="binding site" description="axial binding residue" evidence="15">
    <location>
        <position position="481"/>
    </location>
    <ligand>
        <name>heme</name>
        <dbReference type="ChEBI" id="CHEBI:30413"/>
    </ligand>
    <ligandPart>
        <name>Fe</name>
        <dbReference type="ChEBI" id="CHEBI:18248"/>
    </ligandPart>
</feature>
<evidence type="ECO:0000256" key="7">
    <source>
        <dbReference type="ARBA" id="ARBA00022723"/>
    </source>
</evidence>
<evidence type="ECO:0000256" key="9">
    <source>
        <dbReference type="ARBA" id="ARBA00023002"/>
    </source>
</evidence>
<dbReference type="GO" id="GO:0020037">
    <property type="term" value="F:heme binding"/>
    <property type="evidence" value="ECO:0007669"/>
    <property type="project" value="InterPro"/>
</dbReference>
<evidence type="ECO:0000256" key="14">
    <source>
        <dbReference type="ARBA" id="ARBA00081244"/>
    </source>
</evidence>
<name>A0A9W9SYW0_9EURO</name>
<dbReference type="SUPFAM" id="SSF48264">
    <property type="entry name" value="Cytochrome P450"/>
    <property type="match status" value="1"/>
</dbReference>
<dbReference type="InterPro" id="IPR001128">
    <property type="entry name" value="Cyt_P450"/>
</dbReference>
<keyword evidence="11" id="KW-0503">Monooxygenase</keyword>
<dbReference type="Proteomes" id="UP001150942">
    <property type="component" value="Unassembled WGS sequence"/>
</dbReference>
<dbReference type="InterPro" id="IPR002401">
    <property type="entry name" value="Cyt_P450_E_grp-I"/>
</dbReference>
<comment type="similarity">
    <text evidence="4">Belongs to the cytochrome P450 family.</text>
</comment>
<dbReference type="PANTHER" id="PTHR24305:SF187">
    <property type="entry name" value="P450, PUTATIVE (EUROFUNG)-RELATED"/>
    <property type="match status" value="1"/>
</dbReference>
<keyword evidence="6 16" id="KW-0812">Transmembrane</keyword>
<sequence length="539" mass="61516">MAQILDRSYFCALAAFLGHASHIGYFIRGEHHLEAPMLAKLFFLVPTLVCVLLYFGTNAPLENIVSLVLVGWGSFVTSLWLSMAIYRLFLHPLRRFPGPVLASVSKMYHVYCCRNGDNFRHQQKWQKQYGDFVRTGPSELSIYIPEAVPAIYGPGTKCTKGPRYDTTWPMMSMHAVRDRRLHDRRRRIWDRGFNTKSLRDYEPRLLHYVDELIEKLSAMSGQTVNASAWFNFYSFDVMGDLAFGKSFDMLKGEQHWIISLLTKTMFPLGILLHAPWLYILHNQIPGISSEFRKFVDWCDKQVEIRRTMNLETPDVMSWLLAASENSDEPSSGRGWLMGDSRLIVDTTAATLTHIFHYLARDPEEMRKLRDEQERLEYISKGYLSPEALKADHLNGVINEALRLHHPVQSGLHRLTPAEGLTINGVFIPGNTTVICPTYAIGRSEKCFVRANEFIPERWYSSPELIVNEKGFAPFTLGAYSCIGKHLALMSIRAVVSKVVANLDVSFAPGEDGHALLNDTKDIFTMAMGDLKLRFKNRRL</sequence>
<comment type="caution">
    <text evidence="17">The sequence shown here is derived from an EMBL/GenBank/DDBJ whole genome shotgun (WGS) entry which is preliminary data.</text>
</comment>
<dbReference type="GO" id="GO:0004497">
    <property type="term" value="F:monooxygenase activity"/>
    <property type="evidence" value="ECO:0007669"/>
    <property type="project" value="UniProtKB-KW"/>
</dbReference>
<dbReference type="Pfam" id="PF00067">
    <property type="entry name" value="p450"/>
    <property type="match status" value="1"/>
</dbReference>
<evidence type="ECO:0000256" key="1">
    <source>
        <dbReference type="ARBA" id="ARBA00001971"/>
    </source>
</evidence>
<evidence type="ECO:0000256" key="3">
    <source>
        <dbReference type="ARBA" id="ARBA00005179"/>
    </source>
</evidence>
<evidence type="ECO:0000256" key="11">
    <source>
        <dbReference type="ARBA" id="ARBA00023033"/>
    </source>
</evidence>
<keyword evidence="12 16" id="KW-0472">Membrane</keyword>
<evidence type="ECO:0000256" key="15">
    <source>
        <dbReference type="PIRSR" id="PIRSR602401-1"/>
    </source>
</evidence>
<feature type="transmembrane region" description="Helical" evidence="16">
    <location>
        <begin position="63"/>
        <end position="86"/>
    </location>
</feature>
<comment type="subcellular location">
    <subcellularLocation>
        <location evidence="2">Membrane</location>
    </subcellularLocation>
</comment>
<dbReference type="InterPro" id="IPR050121">
    <property type="entry name" value="Cytochrome_P450_monoxygenase"/>
</dbReference>
<dbReference type="InterPro" id="IPR036396">
    <property type="entry name" value="Cyt_P450_sf"/>
</dbReference>
<evidence type="ECO:0000256" key="2">
    <source>
        <dbReference type="ARBA" id="ARBA00004370"/>
    </source>
</evidence>
<protein>
    <recommendedName>
        <fullName evidence="13">Cytochrome P450 monooxygenase poxM</fullName>
    </recommendedName>
    <alternativeName>
        <fullName evidence="14">Oxaleimides biosynthesis cluster protein M</fullName>
    </alternativeName>
</protein>
<evidence type="ECO:0000313" key="18">
    <source>
        <dbReference type="Proteomes" id="UP001150942"/>
    </source>
</evidence>
<dbReference type="Gene3D" id="1.10.630.10">
    <property type="entry name" value="Cytochrome P450"/>
    <property type="match status" value="1"/>
</dbReference>
<keyword evidence="10 15" id="KW-0408">Iron</keyword>
<keyword evidence="9" id="KW-0560">Oxidoreductase</keyword>
<dbReference type="EMBL" id="JAPQKQ010000003">
    <property type="protein sequence ID" value="KAJ5203102.1"/>
    <property type="molecule type" value="Genomic_DNA"/>
</dbReference>
<evidence type="ECO:0000256" key="6">
    <source>
        <dbReference type="ARBA" id="ARBA00022692"/>
    </source>
</evidence>
<dbReference type="PRINTS" id="PR00463">
    <property type="entry name" value="EP450I"/>
</dbReference>
<dbReference type="GO" id="GO:1902181">
    <property type="term" value="P:verruculogen biosynthetic process"/>
    <property type="evidence" value="ECO:0007669"/>
    <property type="project" value="UniProtKB-ARBA"/>
</dbReference>
<feature type="transmembrane region" description="Helical" evidence="16">
    <location>
        <begin position="38"/>
        <end position="57"/>
    </location>
</feature>
<evidence type="ECO:0000256" key="4">
    <source>
        <dbReference type="ARBA" id="ARBA00010617"/>
    </source>
</evidence>
<evidence type="ECO:0000256" key="10">
    <source>
        <dbReference type="ARBA" id="ARBA00023004"/>
    </source>
</evidence>
<dbReference type="GO" id="GO:0016705">
    <property type="term" value="F:oxidoreductase activity, acting on paired donors, with incorporation or reduction of molecular oxygen"/>
    <property type="evidence" value="ECO:0007669"/>
    <property type="project" value="InterPro"/>
</dbReference>
<evidence type="ECO:0000256" key="13">
    <source>
        <dbReference type="ARBA" id="ARBA00068045"/>
    </source>
</evidence>
<reference evidence="17" key="2">
    <citation type="journal article" date="2023" name="IMA Fungus">
        <title>Comparative genomic study of the Penicillium genus elucidates a diverse pangenome and 15 lateral gene transfer events.</title>
        <authorList>
            <person name="Petersen C."/>
            <person name="Sorensen T."/>
            <person name="Nielsen M.R."/>
            <person name="Sondergaard T.E."/>
            <person name="Sorensen J.L."/>
            <person name="Fitzpatrick D.A."/>
            <person name="Frisvad J.C."/>
            <person name="Nielsen K.L."/>
        </authorList>
    </citation>
    <scope>NUCLEOTIDE SEQUENCE</scope>
    <source>
        <strain evidence="17">IBT 20477</strain>
    </source>
</reference>
<gene>
    <name evidence="17" type="ORF">N7449_005181</name>
</gene>
<organism evidence="17 18">
    <name type="scientific">Penicillium cf. viridicatum</name>
    <dbReference type="NCBI Taxonomy" id="2972119"/>
    <lineage>
        <taxon>Eukaryota</taxon>
        <taxon>Fungi</taxon>
        <taxon>Dikarya</taxon>
        <taxon>Ascomycota</taxon>
        <taxon>Pezizomycotina</taxon>
        <taxon>Eurotiomycetes</taxon>
        <taxon>Eurotiomycetidae</taxon>
        <taxon>Eurotiales</taxon>
        <taxon>Aspergillaceae</taxon>
        <taxon>Penicillium</taxon>
    </lineage>
</organism>
<dbReference type="GO" id="GO:0005506">
    <property type="term" value="F:iron ion binding"/>
    <property type="evidence" value="ECO:0007669"/>
    <property type="project" value="InterPro"/>
</dbReference>
<dbReference type="PRINTS" id="PR00385">
    <property type="entry name" value="P450"/>
</dbReference>
<dbReference type="AlphaFoldDB" id="A0A9W9SYW0"/>
<dbReference type="OrthoDB" id="6692864at2759"/>
<evidence type="ECO:0000256" key="16">
    <source>
        <dbReference type="SAM" id="Phobius"/>
    </source>
</evidence>
<reference evidence="17" key="1">
    <citation type="submission" date="2022-11" db="EMBL/GenBank/DDBJ databases">
        <authorList>
            <person name="Petersen C."/>
        </authorList>
    </citation>
    <scope>NUCLEOTIDE SEQUENCE</scope>
    <source>
        <strain evidence="17">IBT 20477</strain>
    </source>
</reference>
<dbReference type="GO" id="GO:0043386">
    <property type="term" value="P:mycotoxin biosynthetic process"/>
    <property type="evidence" value="ECO:0007669"/>
    <property type="project" value="UniProtKB-ARBA"/>
</dbReference>
<comment type="pathway">
    <text evidence="3">Secondary metabolite biosynthesis.</text>
</comment>
<proteinExistence type="inferred from homology"/>
<evidence type="ECO:0000256" key="12">
    <source>
        <dbReference type="ARBA" id="ARBA00023136"/>
    </source>
</evidence>
<evidence type="ECO:0000256" key="8">
    <source>
        <dbReference type="ARBA" id="ARBA00022989"/>
    </source>
</evidence>
<keyword evidence="5 15" id="KW-0349">Heme</keyword>
<evidence type="ECO:0000256" key="5">
    <source>
        <dbReference type="ARBA" id="ARBA00022617"/>
    </source>
</evidence>
<comment type="cofactor">
    <cofactor evidence="1 15">
        <name>heme</name>
        <dbReference type="ChEBI" id="CHEBI:30413"/>
    </cofactor>
</comment>
<accession>A0A9W9SYW0</accession>
<dbReference type="PANTHER" id="PTHR24305">
    <property type="entry name" value="CYTOCHROME P450"/>
    <property type="match status" value="1"/>
</dbReference>
<dbReference type="CDD" id="cd11061">
    <property type="entry name" value="CYP67-like"/>
    <property type="match status" value="1"/>
</dbReference>
<keyword evidence="18" id="KW-1185">Reference proteome</keyword>
<dbReference type="GO" id="GO:0016020">
    <property type="term" value="C:membrane"/>
    <property type="evidence" value="ECO:0007669"/>
    <property type="project" value="UniProtKB-SubCell"/>
</dbReference>
<keyword evidence="7 15" id="KW-0479">Metal-binding</keyword>
<dbReference type="FunFam" id="1.10.630.10:FF:000063">
    <property type="entry name" value="Cytochrome P450 monooxygenase"/>
    <property type="match status" value="1"/>
</dbReference>
<keyword evidence="8 16" id="KW-1133">Transmembrane helix</keyword>